<evidence type="ECO:0008006" key="3">
    <source>
        <dbReference type="Google" id="ProtNLM"/>
    </source>
</evidence>
<dbReference type="InterPro" id="IPR011989">
    <property type="entry name" value="ARM-like"/>
</dbReference>
<dbReference type="InterPro" id="IPR004155">
    <property type="entry name" value="PBS_lyase_HEAT"/>
</dbReference>
<name>A0ABQ4E258_9ACTN</name>
<comment type="caution">
    <text evidence="1">The sequence shown here is derived from an EMBL/GenBank/DDBJ whole genome shotgun (WGS) entry which is preliminary data.</text>
</comment>
<proteinExistence type="predicted"/>
<dbReference type="SUPFAM" id="SSF48371">
    <property type="entry name" value="ARM repeat"/>
    <property type="match status" value="1"/>
</dbReference>
<accession>A0ABQ4E258</accession>
<dbReference type="EMBL" id="BONW01000016">
    <property type="protein sequence ID" value="GIG88752.1"/>
    <property type="molecule type" value="Genomic_DNA"/>
</dbReference>
<dbReference type="InterPro" id="IPR016024">
    <property type="entry name" value="ARM-type_fold"/>
</dbReference>
<evidence type="ECO:0000313" key="1">
    <source>
        <dbReference type="EMBL" id="GIG88752.1"/>
    </source>
</evidence>
<evidence type="ECO:0000313" key="2">
    <source>
        <dbReference type="Proteomes" id="UP000646749"/>
    </source>
</evidence>
<dbReference type="Proteomes" id="UP000646749">
    <property type="component" value="Unassembled WGS sequence"/>
</dbReference>
<reference evidence="1 2" key="1">
    <citation type="submission" date="2021-01" db="EMBL/GenBank/DDBJ databases">
        <title>Whole genome shotgun sequence of Plantactinospora endophytica NBRC 110450.</title>
        <authorList>
            <person name="Komaki H."/>
            <person name="Tamura T."/>
        </authorList>
    </citation>
    <scope>NUCLEOTIDE SEQUENCE [LARGE SCALE GENOMIC DNA]</scope>
    <source>
        <strain evidence="1 2">NBRC 110450</strain>
    </source>
</reference>
<protein>
    <recommendedName>
        <fullName evidence="3">PBS lyase</fullName>
    </recommendedName>
</protein>
<sequence>MGPGIVPRMFSGIRDVDWASMSHAYGSAKEVPALLEALRSPDAEERGAALRDFYGKVHHQGDVYPSTTASLPFLLELAGDPATPDRDRIVALLVSIGEEAVGRCEVDYVDADYVDYAGAAAFLRAHAEAFVDLAGDATCRVRQAAIPSLGLFLDDASRAFDLLQDRAAMEFCLLERLLVTQTAVTLARRLPVTMPAAEAWLAGLAADPAGEPEFRLAALIHRAGCAPDAISDDLVPAVVGLLREIADAAPPEQPWPEPPPVAPPAPNVPPFVAAAFEDLDRVNRRYAVTTELLRTLHTLLDARVRQRTDLLVEQLASPDPGVRLDAIRMADDLVGAWRGDHSALIRLVAAQLGASNLEVAAEAATLLEKDCAIAESARETMAALLTDHGPDGWTSPRRHVRRLHQKTGMALARLGDVRALPSLLTALDSDVDAWLAVQVAGALPQAADQLVPRLRDRLSRADLSAQWPSNAGGILSALAKLGDPSALPTITETLAAAAERQNWDVVKAALTALRAFGPAAAPALAAIRSLVAVDDTWTRSEAVGTLWAVGGDRDEVLPLALALLDTFALREAAEVLGQIGSPAATALPRLRELLTDRYEWNRVYAAAAIWDIAGELEAPVVLNTLLQAWQRNPATGNRVAACLKRMGSAAAPALPHIRAEFARAERGGRFGSAANDQEMLRHLAEVLPRADAELTQRDP</sequence>
<organism evidence="1 2">
    <name type="scientific">Plantactinospora endophytica</name>
    <dbReference type="NCBI Taxonomy" id="673535"/>
    <lineage>
        <taxon>Bacteria</taxon>
        <taxon>Bacillati</taxon>
        <taxon>Actinomycetota</taxon>
        <taxon>Actinomycetes</taxon>
        <taxon>Micromonosporales</taxon>
        <taxon>Micromonosporaceae</taxon>
        <taxon>Plantactinospora</taxon>
    </lineage>
</organism>
<dbReference type="Gene3D" id="1.25.10.10">
    <property type="entry name" value="Leucine-rich Repeat Variant"/>
    <property type="match status" value="3"/>
</dbReference>
<keyword evidence="2" id="KW-1185">Reference proteome</keyword>
<dbReference type="Pfam" id="PF03130">
    <property type="entry name" value="HEAT_PBS"/>
    <property type="match status" value="1"/>
</dbReference>
<gene>
    <name evidence="1" type="ORF">Pen02_36880</name>
</gene>